<feature type="transmembrane region" description="Helical" evidence="1">
    <location>
        <begin position="294"/>
        <end position="321"/>
    </location>
</feature>
<evidence type="ECO:0000313" key="4">
    <source>
        <dbReference type="Proteomes" id="UP001149140"/>
    </source>
</evidence>
<keyword evidence="1" id="KW-0812">Transmembrane</keyword>
<feature type="transmembrane region" description="Helical" evidence="1">
    <location>
        <begin position="190"/>
        <end position="210"/>
    </location>
</feature>
<sequence>MRKRVFAALAAAGAAALLVPAAAEAHGLVQRQQLPIPQWLFAWAAAAVLVISFFALAVLWPQPRLEKDNWRPINGGRAIVSLPAQIICGAIGVGLLVVTLLAGYLGSGTALDNWAPTFLLITFWVGMVFASIILGPIYRAFSPFRAIGRLLPSLNRPYPEKLGRWPAVVCLWFFTWIELVSGWGEAPATLVTAALGYTILTLAAQCYWGVETWSRRGEAFAVYFDMFARMGIWEVRDGSLGVRRPLGGLPRLDKAAGTVAFVTVMIGTVTFDGLSQGQLWKNLSADVVDALDGLGIGALTASKIAATFGLLLGVGLVAGFYRLGIEGARSVGGGMSFSRLEFGFIHTLVPIAAVYVAAHYLTFLVFEGQAIIYLSSDPFGQGWDLFGTVTSGIDYSIFPQEDTWYVQVAVVVVGHVAALMLAHDRALTMYGDAKLAVRSQYWMLGVMVGFTSLALWLLAQAG</sequence>
<feature type="transmembrane region" description="Helical" evidence="1">
    <location>
        <begin position="255"/>
        <end position="274"/>
    </location>
</feature>
<name>A0A9X3MWS3_9ACTN</name>
<keyword evidence="1" id="KW-0472">Membrane</keyword>
<feature type="transmembrane region" description="Helical" evidence="1">
    <location>
        <begin position="342"/>
        <end position="366"/>
    </location>
</feature>
<comment type="caution">
    <text evidence="3">The sequence shown here is derived from an EMBL/GenBank/DDBJ whole genome shotgun (WGS) entry which is preliminary data.</text>
</comment>
<dbReference type="RefSeq" id="WP_270042004.1">
    <property type="nucleotide sequence ID" value="NZ_JAPDOD010000020.1"/>
</dbReference>
<proteinExistence type="predicted"/>
<dbReference type="AlphaFoldDB" id="A0A9X3MWS3"/>
<keyword evidence="3" id="KW-0378">Hydrolase</keyword>
<feature type="signal peptide" evidence="2">
    <location>
        <begin position="1"/>
        <end position="25"/>
    </location>
</feature>
<feature type="transmembrane region" description="Helical" evidence="1">
    <location>
        <begin position="118"/>
        <end position="141"/>
    </location>
</feature>
<dbReference type="EMBL" id="JAPDOD010000020">
    <property type="protein sequence ID" value="MDA0162768.1"/>
    <property type="molecule type" value="Genomic_DNA"/>
</dbReference>
<keyword evidence="4" id="KW-1185">Reference proteome</keyword>
<gene>
    <name evidence="3" type="ORF">OM076_21020</name>
</gene>
<keyword evidence="1" id="KW-1133">Transmembrane helix</keyword>
<feature type="transmembrane region" description="Helical" evidence="1">
    <location>
        <begin position="404"/>
        <end position="421"/>
    </location>
</feature>
<feature type="transmembrane region" description="Helical" evidence="1">
    <location>
        <begin position="41"/>
        <end position="61"/>
    </location>
</feature>
<keyword evidence="2" id="KW-0732">Signal</keyword>
<protein>
    <submittedName>
        <fullName evidence="3">Fenitrothion hydrolase</fullName>
    </submittedName>
</protein>
<feature type="transmembrane region" description="Helical" evidence="1">
    <location>
        <begin position="162"/>
        <end position="184"/>
    </location>
</feature>
<reference evidence="3" key="1">
    <citation type="submission" date="2022-10" db="EMBL/GenBank/DDBJ databases">
        <title>The WGS of Solirubrobacter ginsenosidimutans DSM 21036.</title>
        <authorList>
            <person name="Jiang Z."/>
        </authorList>
    </citation>
    <scope>NUCLEOTIDE SEQUENCE</scope>
    <source>
        <strain evidence="3">DSM 21036</strain>
    </source>
</reference>
<accession>A0A9X3MWS3</accession>
<organism evidence="3 4">
    <name type="scientific">Solirubrobacter ginsenosidimutans</name>
    <dbReference type="NCBI Taxonomy" id="490573"/>
    <lineage>
        <taxon>Bacteria</taxon>
        <taxon>Bacillati</taxon>
        <taxon>Actinomycetota</taxon>
        <taxon>Thermoleophilia</taxon>
        <taxon>Solirubrobacterales</taxon>
        <taxon>Solirubrobacteraceae</taxon>
        <taxon>Solirubrobacter</taxon>
    </lineage>
</organism>
<evidence type="ECO:0000313" key="3">
    <source>
        <dbReference type="EMBL" id="MDA0162768.1"/>
    </source>
</evidence>
<evidence type="ECO:0000256" key="1">
    <source>
        <dbReference type="SAM" id="Phobius"/>
    </source>
</evidence>
<feature type="transmembrane region" description="Helical" evidence="1">
    <location>
        <begin position="82"/>
        <end position="106"/>
    </location>
</feature>
<dbReference type="GO" id="GO:0016787">
    <property type="term" value="F:hydrolase activity"/>
    <property type="evidence" value="ECO:0007669"/>
    <property type="project" value="UniProtKB-KW"/>
</dbReference>
<feature type="transmembrane region" description="Helical" evidence="1">
    <location>
        <begin position="441"/>
        <end position="459"/>
    </location>
</feature>
<feature type="chain" id="PRO_5040943682" evidence="2">
    <location>
        <begin position="26"/>
        <end position="462"/>
    </location>
</feature>
<evidence type="ECO:0000256" key="2">
    <source>
        <dbReference type="SAM" id="SignalP"/>
    </source>
</evidence>
<dbReference type="Proteomes" id="UP001149140">
    <property type="component" value="Unassembled WGS sequence"/>
</dbReference>